<evidence type="ECO:0000313" key="6">
    <source>
        <dbReference type="EMBL" id="MBC5712362.1"/>
    </source>
</evidence>
<dbReference type="InterPro" id="IPR046348">
    <property type="entry name" value="SIS_dom_sf"/>
</dbReference>
<sequence>MFSYDEIQKYNETEVMIYKYVISNIEKIPYMTIRELANEMHISTSTLLRFCSKNGYDGYSEFKKAVKAETYVLKMQPPLEDLQELSLFFERTNSSAFERKISFPVETIKNSDYLIFIGNGSSGTLAKYGARLFSNMGKFSVGLEDTFYPIATYSYKNTVVIALSESGETKELIDMVRQFQQKKCVVLSITNAATSTLAKISDWSFTYNMKEHRVNGNYNATTQVPTLFVLEALARRI</sequence>
<dbReference type="InterPro" id="IPR000281">
    <property type="entry name" value="HTH_RpiR"/>
</dbReference>
<dbReference type="InterPro" id="IPR035472">
    <property type="entry name" value="RpiR-like_SIS"/>
</dbReference>
<dbReference type="PANTHER" id="PTHR30514:SF1">
    <property type="entry name" value="HTH-TYPE TRANSCRIPTIONAL REGULATOR HEXR-RELATED"/>
    <property type="match status" value="1"/>
</dbReference>
<dbReference type="EMBL" id="JACOPB010000033">
    <property type="protein sequence ID" value="MBC5712362.1"/>
    <property type="molecule type" value="Genomic_DNA"/>
</dbReference>
<dbReference type="Pfam" id="PF01380">
    <property type="entry name" value="SIS"/>
    <property type="match status" value="1"/>
</dbReference>
<accession>A0ABR7HGV2</accession>
<evidence type="ECO:0000256" key="2">
    <source>
        <dbReference type="ARBA" id="ARBA00023125"/>
    </source>
</evidence>
<dbReference type="Pfam" id="PF01418">
    <property type="entry name" value="HTH_6"/>
    <property type="match status" value="1"/>
</dbReference>
<dbReference type="CDD" id="cd05013">
    <property type="entry name" value="SIS_RpiR"/>
    <property type="match status" value="1"/>
</dbReference>
<evidence type="ECO:0000259" key="4">
    <source>
        <dbReference type="PROSITE" id="PS51071"/>
    </source>
</evidence>
<keyword evidence="3" id="KW-0804">Transcription</keyword>
<evidence type="ECO:0000256" key="3">
    <source>
        <dbReference type="ARBA" id="ARBA00023163"/>
    </source>
</evidence>
<dbReference type="Gene3D" id="3.40.50.10490">
    <property type="entry name" value="Glucose-6-phosphate isomerase like protein, domain 1"/>
    <property type="match status" value="1"/>
</dbReference>
<name>A0ABR7HGV2_9FIRM</name>
<dbReference type="SUPFAM" id="SSF53697">
    <property type="entry name" value="SIS domain"/>
    <property type="match status" value="1"/>
</dbReference>
<keyword evidence="7" id="KW-1185">Reference proteome</keyword>
<dbReference type="Gene3D" id="1.10.10.10">
    <property type="entry name" value="Winged helix-like DNA-binding domain superfamily/Winged helix DNA-binding domain"/>
    <property type="match status" value="1"/>
</dbReference>
<dbReference type="InterPro" id="IPR001347">
    <property type="entry name" value="SIS_dom"/>
</dbReference>
<dbReference type="PROSITE" id="PS51464">
    <property type="entry name" value="SIS"/>
    <property type="match status" value="1"/>
</dbReference>
<dbReference type="RefSeq" id="WP_187024791.1">
    <property type="nucleotide sequence ID" value="NZ_JACOPB010000033.1"/>
</dbReference>
<dbReference type="InterPro" id="IPR009057">
    <property type="entry name" value="Homeodomain-like_sf"/>
</dbReference>
<dbReference type="SUPFAM" id="SSF46689">
    <property type="entry name" value="Homeodomain-like"/>
    <property type="match status" value="1"/>
</dbReference>
<feature type="domain" description="SIS" evidence="5">
    <location>
        <begin position="104"/>
        <end position="237"/>
    </location>
</feature>
<evidence type="ECO:0000259" key="5">
    <source>
        <dbReference type="PROSITE" id="PS51464"/>
    </source>
</evidence>
<protein>
    <submittedName>
        <fullName evidence="6">MurR/RpiR family transcriptional regulator</fullName>
    </submittedName>
</protein>
<organism evidence="6 7">
    <name type="scientific">Hungatella hominis</name>
    <dbReference type="NCBI Taxonomy" id="2763050"/>
    <lineage>
        <taxon>Bacteria</taxon>
        <taxon>Bacillati</taxon>
        <taxon>Bacillota</taxon>
        <taxon>Clostridia</taxon>
        <taxon>Lachnospirales</taxon>
        <taxon>Lachnospiraceae</taxon>
        <taxon>Hungatella</taxon>
    </lineage>
</organism>
<dbReference type="InterPro" id="IPR047640">
    <property type="entry name" value="RpiR-like"/>
</dbReference>
<dbReference type="PROSITE" id="PS51071">
    <property type="entry name" value="HTH_RPIR"/>
    <property type="match status" value="1"/>
</dbReference>
<gene>
    <name evidence="6" type="ORF">H8S75_31145</name>
</gene>
<comment type="caution">
    <text evidence="6">The sequence shown here is derived from an EMBL/GenBank/DDBJ whole genome shotgun (WGS) entry which is preliminary data.</text>
</comment>
<dbReference type="InterPro" id="IPR036388">
    <property type="entry name" value="WH-like_DNA-bd_sf"/>
</dbReference>
<reference evidence="6 7" key="1">
    <citation type="submission" date="2020-08" db="EMBL/GenBank/DDBJ databases">
        <title>Genome public.</title>
        <authorList>
            <person name="Liu C."/>
            <person name="Sun Q."/>
        </authorList>
    </citation>
    <scope>NUCLEOTIDE SEQUENCE [LARGE SCALE GENOMIC DNA]</scope>
    <source>
        <strain evidence="6 7">NSJ-66</strain>
    </source>
</reference>
<feature type="domain" description="HTH rpiR-type" evidence="4">
    <location>
        <begin position="1"/>
        <end position="73"/>
    </location>
</feature>
<proteinExistence type="predicted"/>
<evidence type="ECO:0000313" key="7">
    <source>
        <dbReference type="Proteomes" id="UP000634672"/>
    </source>
</evidence>
<keyword evidence="1" id="KW-0805">Transcription regulation</keyword>
<keyword evidence="2" id="KW-0238">DNA-binding</keyword>
<evidence type="ECO:0000256" key="1">
    <source>
        <dbReference type="ARBA" id="ARBA00023015"/>
    </source>
</evidence>
<dbReference type="Proteomes" id="UP000634672">
    <property type="component" value="Unassembled WGS sequence"/>
</dbReference>
<dbReference type="PANTHER" id="PTHR30514">
    <property type="entry name" value="GLUCOKINASE"/>
    <property type="match status" value="1"/>
</dbReference>